<dbReference type="EMBL" id="AP018218">
    <property type="protein sequence ID" value="BAY73123.1"/>
    <property type="molecule type" value="Genomic_DNA"/>
</dbReference>
<organism evidence="1 2">
    <name type="scientific">Trichormus variabilis NIES-23</name>
    <dbReference type="NCBI Taxonomy" id="1973479"/>
    <lineage>
        <taxon>Bacteria</taxon>
        <taxon>Bacillati</taxon>
        <taxon>Cyanobacteriota</taxon>
        <taxon>Cyanophyceae</taxon>
        <taxon>Nostocales</taxon>
        <taxon>Nostocaceae</taxon>
        <taxon>Trichormus</taxon>
    </lineage>
</organism>
<geneLocation type="plasmid" evidence="1">
    <name>plasmid2</name>
</geneLocation>
<evidence type="ECO:0000313" key="1">
    <source>
        <dbReference type="EMBL" id="BAY73123.1"/>
    </source>
</evidence>
<dbReference type="AlphaFoldDB" id="A0A1Z4KW90"/>
<dbReference type="Proteomes" id="UP000217507">
    <property type="component" value="Plasmid Plasmid2 dna"/>
</dbReference>
<protein>
    <submittedName>
        <fullName evidence="1">Uncharacterized protein</fullName>
    </submittedName>
</protein>
<evidence type="ECO:0000313" key="2">
    <source>
        <dbReference type="Proteomes" id="UP000217507"/>
    </source>
</evidence>
<reference evidence="1 2" key="1">
    <citation type="submission" date="2017-06" db="EMBL/GenBank/DDBJ databases">
        <title>Genome sequencing of cyanobaciteial culture collection at National Institute for Environmental Studies (NIES).</title>
        <authorList>
            <person name="Hirose Y."/>
            <person name="Shimura Y."/>
            <person name="Fujisawa T."/>
            <person name="Nakamura Y."/>
            <person name="Kawachi M."/>
        </authorList>
    </citation>
    <scope>NUCLEOTIDE SEQUENCE [LARGE SCALE GENOMIC DNA]</scope>
    <source>
        <strain evidence="1 2">NIES-23</strain>
        <plasmid evidence="2">Plasmid Plasmid2 dna</plasmid>
    </source>
</reference>
<accession>A0A1Z4KW90</accession>
<keyword evidence="1" id="KW-0614">Plasmid</keyword>
<sequence>MQAIAINGVLVLTGKATHDQLLAVDVGQSLN</sequence>
<proteinExistence type="predicted"/>
<name>A0A1Z4KW90_ANAVA</name>
<gene>
    <name evidence="1" type="ORF">NIES23_59510</name>
</gene>